<comment type="caution">
    <text evidence="3">The sequence shown here is derived from an EMBL/GenBank/DDBJ whole genome shotgun (WGS) entry which is preliminary data.</text>
</comment>
<feature type="compositionally biased region" description="Acidic residues" evidence="1">
    <location>
        <begin position="15"/>
        <end position="37"/>
    </location>
</feature>
<reference evidence="3 4" key="1">
    <citation type="journal article" date="2021" name="Elife">
        <title>Chloroplast acquisition without the gene transfer in kleptoplastic sea slugs, Plakobranchus ocellatus.</title>
        <authorList>
            <person name="Maeda T."/>
            <person name="Takahashi S."/>
            <person name="Yoshida T."/>
            <person name="Shimamura S."/>
            <person name="Takaki Y."/>
            <person name="Nagai Y."/>
            <person name="Toyoda A."/>
            <person name="Suzuki Y."/>
            <person name="Arimoto A."/>
            <person name="Ishii H."/>
            <person name="Satoh N."/>
            <person name="Nishiyama T."/>
            <person name="Hasebe M."/>
            <person name="Maruyama T."/>
            <person name="Minagawa J."/>
            <person name="Obokata J."/>
            <person name="Shigenobu S."/>
        </authorList>
    </citation>
    <scope>NUCLEOTIDE SEQUENCE [LARGE SCALE GENOMIC DNA]</scope>
</reference>
<dbReference type="GO" id="GO:0003676">
    <property type="term" value="F:nucleic acid binding"/>
    <property type="evidence" value="ECO:0007669"/>
    <property type="project" value="InterPro"/>
</dbReference>
<accession>A0AAV4JR80</accession>
<keyword evidence="2" id="KW-0472">Membrane</keyword>
<dbReference type="Proteomes" id="UP000762676">
    <property type="component" value="Unassembled WGS sequence"/>
</dbReference>
<feature type="region of interest" description="Disordered" evidence="1">
    <location>
        <begin position="1"/>
        <end position="37"/>
    </location>
</feature>
<proteinExistence type="predicted"/>
<organism evidence="3 4">
    <name type="scientific">Elysia marginata</name>
    <dbReference type="NCBI Taxonomy" id="1093978"/>
    <lineage>
        <taxon>Eukaryota</taxon>
        <taxon>Metazoa</taxon>
        <taxon>Spiralia</taxon>
        <taxon>Lophotrochozoa</taxon>
        <taxon>Mollusca</taxon>
        <taxon>Gastropoda</taxon>
        <taxon>Heterobranchia</taxon>
        <taxon>Euthyneura</taxon>
        <taxon>Panpulmonata</taxon>
        <taxon>Sacoglossa</taxon>
        <taxon>Placobranchoidea</taxon>
        <taxon>Plakobranchidae</taxon>
        <taxon>Elysia</taxon>
    </lineage>
</organism>
<name>A0AAV4JR80_9GAST</name>
<evidence type="ECO:0000313" key="4">
    <source>
        <dbReference type="Proteomes" id="UP000762676"/>
    </source>
</evidence>
<dbReference type="EMBL" id="BMAT01014002">
    <property type="protein sequence ID" value="GFS24639.1"/>
    <property type="molecule type" value="Genomic_DNA"/>
</dbReference>
<feature type="transmembrane region" description="Helical" evidence="2">
    <location>
        <begin position="40"/>
        <end position="57"/>
    </location>
</feature>
<dbReference type="InterPro" id="IPR036397">
    <property type="entry name" value="RNaseH_sf"/>
</dbReference>
<keyword evidence="2" id="KW-1133">Transmembrane helix</keyword>
<gene>
    <name evidence="3" type="ORF">ElyMa_007008300</name>
</gene>
<keyword evidence="4" id="KW-1185">Reference proteome</keyword>
<evidence type="ECO:0000256" key="2">
    <source>
        <dbReference type="SAM" id="Phobius"/>
    </source>
</evidence>
<dbReference type="AlphaFoldDB" id="A0AAV4JR80"/>
<sequence>MTMNNDNGDNHGDNRDDDVDDDDDDDRDDDDDGDDNDDDAVVLIMMVVMILMVVMDTKDLVLLDILAQGQCINAAQYCSTIDSLREGVLCNNATLHSANLTQQWLQHYGWEIFLILPTW</sequence>
<evidence type="ECO:0008006" key="5">
    <source>
        <dbReference type="Google" id="ProtNLM"/>
    </source>
</evidence>
<protein>
    <recommendedName>
        <fullName evidence="5">Tc1-like transposase DDE domain-containing protein</fullName>
    </recommendedName>
</protein>
<dbReference type="Gene3D" id="3.30.420.10">
    <property type="entry name" value="Ribonuclease H-like superfamily/Ribonuclease H"/>
    <property type="match status" value="1"/>
</dbReference>
<keyword evidence="2" id="KW-0812">Transmembrane</keyword>
<evidence type="ECO:0000256" key="1">
    <source>
        <dbReference type="SAM" id="MobiDB-lite"/>
    </source>
</evidence>
<evidence type="ECO:0000313" key="3">
    <source>
        <dbReference type="EMBL" id="GFS24639.1"/>
    </source>
</evidence>